<evidence type="ECO:0000313" key="4">
    <source>
        <dbReference type="Proteomes" id="UP000292235"/>
    </source>
</evidence>
<evidence type="ECO:0000256" key="1">
    <source>
        <dbReference type="SAM" id="MobiDB-lite"/>
    </source>
</evidence>
<organism evidence="3 4">
    <name type="scientific">Streptomonospora litoralis</name>
    <dbReference type="NCBI Taxonomy" id="2498135"/>
    <lineage>
        <taxon>Bacteria</taxon>
        <taxon>Bacillati</taxon>
        <taxon>Actinomycetota</taxon>
        <taxon>Actinomycetes</taxon>
        <taxon>Streptosporangiales</taxon>
        <taxon>Nocardiopsidaceae</taxon>
        <taxon>Streptomonospora</taxon>
    </lineage>
</organism>
<feature type="compositionally biased region" description="Basic and acidic residues" evidence="1">
    <location>
        <begin position="23"/>
        <end position="37"/>
    </location>
</feature>
<dbReference type="Proteomes" id="UP000292235">
    <property type="component" value="Chromosome"/>
</dbReference>
<dbReference type="KEGG" id="strr:EKD16_18955"/>
<accession>A0A4P6Q8U2</accession>
<keyword evidence="2" id="KW-1133">Transmembrane helix</keyword>
<proteinExistence type="predicted"/>
<name>A0A4P6Q8U2_9ACTN</name>
<dbReference type="AlphaFoldDB" id="A0A4P6Q8U2"/>
<protein>
    <submittedName>
        <fullName evidence="3">Uncharacterized protein</fullName>
    </submittedName>
</protein>
<keyword evidence="2" id="KW-0472">Membrane</keyword>
<keyword evidence="4" id="KW-1185">Reference proteome</keyword>
<feature type="transmembrane region" description="Helical" evidence="2">
    <location>
        <begin position="71"/>
        <end position="90"/>
    </location>
</feature>
<feature type="region of interest" description="Disordered" evidence="1">
    <location>
        <begin position="1"/>
        <end position="37"/>
    </location>
</feature>
<reference evidence="3 4" key="1">
    <citation type="submission" date="2019-02" db="EMBL/GenBank/DDBJ databases">
        <authorList>
            <person name="Khodamoradi S."/>
            <person name="Hahnke R.L."/>
            <person name="Kaempfer P."/>
            <person name="Schumann P."/>
            <person name="Rohde M."/>
            <person name="Steinert M."/>
            <person name="Luzhetskyy A."/>
            <person name="Wink J."/>
            <person name="Ruckert C."/>
        </authorList>
    </citation>
    <scope>NUCLEOTIDE SEQUENCE [LARGE SCALE GENOMIC DNA]</scope>
    <source>
        <strain evidence="3 4">M2</strain>
    </source>
</reference>
<dbReference type="EMBL" id="CP036455">
    <property type="protein sequence ID" value="QBI55554.1"/>
    <property type="molecule type" value="Genomic_DNA"/>
</dbReference>
<dbReference type="RefSeq" id="WP_131099560.1">
    <property type="nucleotide sequence ID" value="NZ_CP036455.1"/>
</dbReference>
<sequence>MGDKRRTNAYTGRHRRPPGAPKEPLRRPEPTPEQRREQREIRFAEIGLGASFLLGAVVASVDAETVMGGELAWGFLGGMWACTPAIVRTMRETQRKLIERRERKSALRRRG</sequence>
<evidence type="ECO:0000256" key="2">
    <source>
        <dbReference type="SAM" id="Phobius"/>
    </source>
</evidence>
<evidence type="ECO:0000313" key="3">
    <source>
        <dbReference type="EMBL" id="QBI55554.1"/>
    </source>
</evidence>
<feature type="transmembrane region" description="Helical" evidence="2">
    <location>
        <begin position="41"/>
        <end position="59"/>
    </location>
</feature>
<gene>
    <name evidence="3" type="ORF">EKD16_18955</name>
</gene>
<keyword evidence="2" id="KW-0812">Transmembrane</keyword>